<reference evidence="1 2" key="1">
    <citation type="submission" date="2020-08" db="EMBL/GenBank/DDBJ databases">
        <title>Bridging the membrane lipid divide: bacteria of the FCB group superphylum have the potential to synthesize archaeal ether lipids.</title>
        <authorList>
            <person name="Villanueva L."/>
            <person name="Von Meijenfeldt F.A.B."/>
            <person name="Westbye A.B."/>
            <person name="Yadav S."/>
            <person name="Hopmans E.C."/>
            <person name="Dutilh B.E."/>
            <person name="Sinninghe Damste J.S."/>
        </authorList>
    </citation>
    <scope>NUCLEOTIDE SEQUENCE [LARGE SCALE GENOMIC DNA]</scope>
    <source>
        <strain evidence="1">NIOZ-UU27</strain>
    </source>
</reference>
<evidence type="ECO:0000313" key="2">
    <source>
        <dbReference type="Proteomes" id="UP000650524"/>
    </source>
</evidence>
<protein>
    <submittedName>
        <fullName evidence="1">Uncharacterized protein</fullName>
    </submittedName>
</protein>
<dbReference type="Proteomes" id="UP000650524">
    <property type="component" value="Unassembled WGS sequence"/>
</dbReference>
<gene>
    <name evidence="1" type="ORF">H8E19_15070</name>
</gene>
<accession>A0A8J6N375</accession>
<proteinExistence type="predicted"/>
<comment type="caution">
    <text evidence="1">The sequence shown here is derived from an EMBL/GenBank/DDBJ whole genome shotgun (WGS) entry which is preliminary data.</text>
</comment>
<sequence length="61" mass="7178">MELIELETDFPKDRRKAALMVKTASLEKPLDLEPYFDFLDEIEAFDSPKKKPIDYPAEFEL</sequence>
<evidence type="ECO:0000313" key="1">
    <source>
        <dbReference type="EMBL" id="MBC8178724.1"/>
    </source>
</evidence>
<dbReference type="AlphaFoldDB" id="A0A8J6N375"/>
<organism evidence="1 2">
    <name type="scientific">Candidatus Desulfacyla euxinica</name>
    <dbReference type="NCBI Taxonomy" id="2841693"/>
    <lineage>
        <taxon>Bacteria</taxon>
        <taxon>Deltaproteobacteria</taxon>
        <taxon>Candidatus Desulfacyla</taxon>
    </lineage>
</organism>
<name>A0A8J6N375_9DELT</name>
<dbReference type="EMBL" id="JACNJD010000307">
    <property type="protein sequence ID" value="MBC8178724.1"/>
    <property type="molecule type" value="Genomic_DNA"/>
</dbReference>